<dbReference type="Proteomes" id="UP000812077">
    <property type="component" value="Unassembled WGS sequence"/>
</dbReference>
<keyword evidence="2" id="KW-1185">Reference proteome</keyword>
<reference evidence="1 2" key="1">
    <citation type="submission" date="2021-07" db="EMBL/GenBank/DDBJ databases">
        <title>Genomic diversity and antimicrobial resistance of Prevotella spp. isolated from chronic lung disease airways.</title>
        <authorList>
            <person name="Webb K.A."/>
            <person name="Olagoke O.S."/>
            <person name="Baird T."/>
            <person name="Neill J."/>
            <person name="Pham A."/>
            <person name="Wells T.J."/>
            <person name="Ramsay K.A."/>
            <person name="Bell S.C."/>
            <person name="Sarovich D.S."/>
            <person name="Price E.P."/>
        </authorList>
    </citation>
    <scope>NUCLEOTIDE SEQUENCE [LARGE SCALE GENOMIC DNA]</scope>
    <source>
        <strain evidence="1 2">SCHI0027.S.6</strain>
    </source>
</reference>
<accession>A0ABS6Y4J5</accession>
<sequence length="119" mass="13790">MIFFDYYFKASSTPKYLAPVVICMERRYQALMADESTLKTFIEELKSELDAIPKAKGKYNLTTEADNGYIYICTTTKLSFAENVLRLHYKEVLSLEGFSEELSKNLNEVIRKEAKHDNI</sequence>
<dbReference type="RefSeq" id="WP_219432483.1">
    <property type="nucleotide sequence ID" value="NZ_JAHXCP010000001.1"/>
</dbReference>
<evidence type="ECO:0000313" key="1">
    <source>
        <dbReference type="EMBL" id="MBW4753590.1"/>
    </source>
</evidence>
<gene>
    <name evidence="1" type="ORF">KZO77_00875</name>
</gene>
<evidence type="ECO:0000313" key="2">
    <source>
        <dbReference type="Proteomes" id="UP000812077"/>
    </source>
</evidence>
<comment type="caution">
    <text evidence="1">The sequence shown here is derived from an EMBL/GenBank/DDBJ whole genome shotgun (WGS) entry which is preliminary data.</text>
</comment>
<name>A0ABS6Y4J5_9BACT</name>
<protein>
    <submittedName>
        <fullName evidence="1">Uncharacterized protein</fullName>
    </submittedName>
</protein>
<organism evidence="1 2">
    <name type="scientific">Prevotella melaninogenica</name>
    <dbReference type="NCBI Taxonomy" id="28132"/>
    <lineage>
        <taxon>Bacteria</taxon>
        <taxon>Pseudomonadati</taxon>
        <taxon>Bacteroidota</taxon>
        <taxon>Bacteroidia</taxon>
        <taxon>Bacteroidales</taxon>
        <taxon>Prevotellaceae</taxon>
        <taxon>Prevotella</taxon>
    </lineage>
</organism>
<proteinExistence type="predicted"/>
<dbReference type="EMBL" id="JAHXCP010000001">
    <property type="protein sequence ID" value="MBW4753590.1"/>
    <property type="molecule type" value="Genomic_DNA"/>
</dbReference>